<evidence type="ECO:0000256" key="1">
    <source>
        <dbReference type="SAM" id="SignalP"/>
    </source>
</evidence>
<protein>
    <submittedName>
        <fullName evidence="2">Multiple sugar transport system substrate-binding protein</fullName>
    </submittedName>
</protein>
<keyword evidence="3" id="KW-1185">Reference proteome</keyword>
<reference evidence="2 3" key="1">
    <citation type="submission" date="2019-03" db="EMBL/GenBank/DDBJ databases">
        <title>Genomic Encyclopedia of Type Strains, Phase IV (KMG-IV): sequencing the most valuable type-strain genomes for metagenomic binning, comparative biology and taxonomic classification.</title>
        <authorList>
            <person name="Goeker M."/>
        </authorList>
    </citation>
    <scope>NUCLEOTIDE SEQUENCE [LARGE SCALE GENOMIC DNA]</scope>
    <source>
        <strain evidence="2 3">DSM 19377</strain>
    </source>
</reference>
<evidence type="ECO:0000313" key="2">
    <source>
        <dbReference type="EMBL" id="TCP21329.1"/>
    </source>
</evidence>
<dbReference type="RefSeq" id="WP_243647160.1">
    <property type="nucleotide sequence ID" value="NZ_SLXK01000043.1"/>
</dbReference>
<feature type="signal peptide" evidence="1">
    <location>
        <begin position="1"/>
        <end position="19"/>
    </location>
</feature>
<gene>
    <name evidence="2" type="ORF">EV207_1436</name>
</gene>
<dbReference type="PROSITE" id="PS51257">
    <property type="entry name" value="PROKAR_LIPOPROTEIN"/>
    <property type="match status" value="1"/>
</dbReference>
<name>A0A4R2NII0_9BACL</name>
<dbReference type="InterPro" id="IPR006059">
    <property type="entry name" value="SBP"/>
</dbReference>
<comment type="caution">
    <text evidence="2">The sequence shown here is derived from an EMBL/GenBank/DDBJ whole genome shotgun (WGS) entry which is preliminary data.</text>
</comment>
<dbReference type="Pfam" id="PF01547">
    <property type="entry name" value="SBP_bac_1"/>
    <property type="match status" value="1"/>
</dbReference>
<accession>A0A4R2NII0</accession>
<feature type="chain" id="PRO_5039466006" evidence="1">
    <location>
        <begin position="20"/>
        <end position="420"/>
    </location>
</feature>
<proteinExistence type="predicted"/>
<keyword evidence="1" id="KW-0732">Signal</keyword>
<dbReference type="PANTHER" id="PTHR43649:SF12">
    <property type="entry name" value="DIACETYLCHITOBIOSE BINDING PROTEIN DASA"/>
    <property type="match status" value="1"/>
</dbReference>
<dbReference type="Proteomes" id="UP000295416">
    <property type="component" value="Unassembled WGS sequence"/>
</dbReference>
<dbReference type="AlphaFoldDB" id="A0A4R2NII0"/>
<dbReference type="SUPFAM" id="SSF53850">
    <property type="entry name" value="Periplasmic binding protein-like II"/>
    <property type="match status" value="1"/>
</dbReference>
<evidence type="ECO:0000313" key="3">
    <source>
        <dbReference type="Proteomes" id="UP000295416"/>
    </source>
</evidence>
<organism evidence="2 3">
    <name type="scientific">Scopulibacillus darangshiensis</name>
    <dbReference type="NCBI Taxonomy" id="442528"/>
    <lineage>
        <taxon>Bacteria</taxon>
        <taxon>Bacillati</taxon>
        <taxon>Bacillota</taxon>
        <taxon>Bacilli</taxon>
        <taxon>Bacillales</taxon>
        <taxon>Sporolactobacillaceae</taxon>
        <taxon>Scopulibacillus</taxon>
    </lineage>
</organism>
<dbReference type="PANTHER" id="PTHR43649">
    <property type="entry name" value="ARABINOSE-BINDING PROTEIN-RELATED"/>
    <property type="match status" value="1"/>
</dbReference>
<dbReference type="Gene3D" id="3.40.190.10">
    <property type="entry name" value="Periplasmic binding protein-like II"/>
    <property type="match status" value="1"/>
</dbReference>
<sequence>MRKLGLLFMAIILVVTLSACSGKSSGSNSSSSKEIVFWNPFTGPDGQNMKKMVNEYNKTNPKYKIKNISLKEGDMYTKIQTVVNSGKNVPDLMIVHAERIKQYVDNGMLTSYDDYLSDYPEIKGENYMQEAWKIGDIDGSRYSVPLDIHSFVMYYNKNLVEKYAPGVLDDNIVTFDEIEAAGKKSQKDKITGLGITWVKPNFLSLYAQHGGKLTENGTDPTINNDQAKATFGLWKDLLKEKVTNKEGQNPGQMFLQGKLIFYPEGIWMNNNLKDAKFEYGLTNAPQLSDDKSKLVNWSSSHQFVMFKSKERSDEKAKGAIAFVDWVRAHSLEWAKAGQNPASLKILDDPEYQKMPQSFLLKDPKEQASLKIFDYKYNGYVSEEIDAKGLDIIFGKTPIDKALVNIQKTLEDKIAKDNSKK</sequence>
<dbReference type="EMBL" id="SLXK01000043">
    <property type="protein sequence ID" value="TCP21329.1"/>
    <property type="molecule type" value="Genomic_DNA"/>
</dbReference>
<keyword evidence="2" id="KW-0813">Transport</keyword>
<keyword evidence="2" id="KW-0762">Sugar transport</keyword>
<dbReference type="InterPro" id="IPR050490">
    <property type="entry name" value="Bact_solute-bd_prot1"/>
</dbReference>